<dbReference type="Proteomes" id="UP000000226">
    <property type="component" value="Chromosome 7"/>
</dbReference>
<evidence type="ECO:0000313" key="1">
    <source>
        <dbReference type="EMBL" id="ESW15830.1"/>
    </source>
</evidence>
<sequence length="106" mass="12469">MVISHRSLRVLWTLQKDNWVPIRIDWPRPSSSSTATLLLHALLPPFFSDILDPELALFDYEHFYPEGTIMLMDIHIQKPIILNFLFWQCDDFVTFNGLKPLNQTNL</sequence>
<proteinExistence type="predicted"/>
<accession>V7BE29</accession>
<protein>
    <submittedName>
        <fullName evidence="1">Uncharacterized protein</fullName>
    </submittedName>
</protein>
<reference evidence="2" key="1">
    <citation type="journal article" date="2014" name="Nat. Genet.">
        <title>A reference genome for common bean and genome-wide analysis of dual domestications.</title>
        <authorList>
            <person name="Schmutz J."/>
            <person name="McClean P.E."/>
            <person name="Mamidi S."/>
            <person name="Wu G.A."/>
            <person name="Cannon S.B."/>
            <person name="Grimwood J."/>
            <person name="Jenkins J."/>
            <person name="Shu S."/>
            <person name="Song Q."/>
            <person name="Chavarro C."/>
            <person name="Torres-Torres M."/>
            <person name="Geffroy V."/>
            <person name="Moghaddam S.M."/>
            <person name="Gao D."/>
            <person name="Abernathy B."/>
            <person name="Barry K."/>
            <person name="Blair M."/>
            <person name="Brick M.A."/>
            <person name="Chovatia M."/>
            <person name="Gepts P."/>
            <person name="Goodstein D.M."/>
            <person name="Gonzales M."/>
            <person name="Hellsten U."/>
            <person name="Hyten D.L."/>
            <person name="Jia G."/>
            <person name="Kelly J.D."/>
            <person name="Kudrna D."/>
            <person name="Lee R."/>
            <person name="Richard M.M."/>
            <person name="Miklas P.N."/>
            <person name="Osorno J.M."/>
            <person name="Rodrigues J."/>
            <person name="Thareau V."/>
            <person name="Urrea C.A."/>
            <person name="Wang M."/>
            <person name="Yu Y."/>
            <person name="Zhang M."/>
            <person name="Wing R.A."/>
            <person name="Cregan P.B."/>
            <person name="Rokhsar D.S."/>
            <person name="Jackson S.A."/>
        </authorList>
    </citation>
    <scope>NUCLEOTIDE SEQUENCE [LARGE SCALE GENOMIC DNA]</scope>
    <source>
        <strain evidence="2">cv. G19833</strain>
    </source>
</reference>
<dbReference type="EMBL" id="CM002294">
    <property type="protein sequence ID" value="ESW15830.1"/>
    <property type="molecule type" value="Genomic_DNA"/>
</dbReference>
<dbReference type="Gramene" id="ESW15830">
    <property type="protein sequence ID" value="ESW15830"/>
    <property type="gene ID" value="PHAVU_007G105900g"/>
</dbReference>
<dbReference type="AlphaFoldDB" id="V7BE29"/>
<organism evidence="1 2">
    <name type="scientific">Phaseolus vulgaris</name>
    <name type="common">Kidney bean</name>
    <name type="synonym">French bean</name>
    <dbReference type="NCBI Taxonomy" id="3885"/>
    <lineage>
        <taxon>Eukaryota</taxon>
        <taxon>Viridiplantae</taxon>
        <taxon>Streptophyta</taxon>
        <taxon>Embryophyta</taxon>
        <taxon>Tracheophyta</taxon>
        <taxon>Spermatophyta</taxon>
        <taxon>Magnoliopsida</taxon>
        <taxon>eudicotyledons</taxon>
        <taxon>Gunneridae</taxon>
        <taxon>Pentapetalae</taxon>
        <taxon>rosids</taxon>
        <taxon>fabids</taxon>
        <taxon>Fabales</taxon>
        <taxon>Fabaceae</taxon>
        <taxon>Papilionoideae</taxon>
        <taxon>50 kb inversion clade</taxon>
        <taxon>NPAAA clade</taxon>
        <taxon>indigoferoid/millettioid clade</taxon>
        <taxon>Phaseoleae</taxon>
        <taxon>Phaseolus</taxon>
    </lineage>
</organism>
<keyword evidence="2" id="KW-1185">Reference proteome</keyword>
<evidence type="ECO:0000313" key="2">
    <source>
        <dbReference type="Proteomes" id="UP000000226"/>
    </source>
</evidence>
<gene>
    <name evidence="1" type="ORF">PHAVU_007G105900g</name>
</gene>
<name>V7BE29_PHAVU</name>